<proteinExistence type="predicted"/>
<dbReference type="PANTHER" id="PTHR30273:SF2">
    <property type="entry name" value="PROTEIN FECR"/>
    <property type="match status" value="1"/>
</dbReference>
<evidence type="ECO:0000256" key="1">
    <source>
        <dbReference type="SAM" id="Phobius"/>
    </source>
</evidence>
<dbReference type="InterPro" id="IPR006860">
    <property type="entry name" value="FecR"/>
</dbReference>
<gene>
    <name evidence="4" type="ORF">NMU02_09030</name>
</gene>
<dbReference type="Gene3D" id="3.55.50.30">
    <property type="match status" value="1"/>
</dbReference>
<accession>A0ABT1MJK3</accession>
<protein>
    <submittedName>
        <fullName evidence="4">FecR domain-containing protein</fullName>
    </submittedName>
</protein>
<dbReference type="Pfam" id="PF04773">
    <property type="entry name" value="FecR"/>
    <property type="match status" value="1"/>
</dbReference>
<dbReference type="EMBL" id="JANDHW010000007">
    <property type="protein sequence ID" value="MCP9612234.1"/>
    <property type="molecule type" value="Genomic_DNA"/>
</dbReference>
<keyword evidence="1" id="KW-1133">Transmembrane helix</keyword>
<evidence type="ECO:0000313" key="5">
    <source>
        <dbReference type="Proteomes" id="UP001205603"/>
    </source>
</evidence>
<feature type="transmembrane region" description="Helical" evidence="1">
    <location>
        <begin position="83"/>
        <end position="104"/>
    </location>
</feature>
<dbReference type="RefSeq" id="WP_255027501.1">
    <property type="nucleotide sequence ID" value="NZ_JANDHW010000007.1"/>
</dbReference>
<dbReference type="InterPro" id="IPR032508">
    <property type="entry name" value="FecR_C"/>
</dbReference>
<feature type="domain" description="FecR protein" evidence="2">
    <location>
        <begin position="119"/>
        <end position="202"/>
    </location>
</feature>
<sequence length="330" mass="38172">MNKPDDKQIEDVLAGIASQEVAANVAKWFATKEGIAFLEKTIDKNFEQIKPGMEELYVNHSISSEKMLASIKQNIRKKRMRRILFRVAAVVIPFIILTGLYMQLNSRIDLFGNSEYEEIYVAKGERIQMVFQDGTKVYINSDTHLKYPKKFGLFSREIYLSGEAYFRVAKNKNRPFIVNLNGPAIHVLGTRFNVKAYPDNSKILAYLDKGKINFALPSDKKYTLKPGEQLEYDRNTQLCVIQKATDTENTSKWTQNIISFKDASLSEVIQILNRWYNVKFVIVDDRALNYSYTLTSENTLLEKVLKDLEKISPVRFDYDQTKKEVKVKMK</sequence>
<keyword evidence="1" id="KW-0812">Transmembrane</keyword>
<feature type="domain" description="Protein FecR C-terminal" evidence="3">
    <location>
        <begin position="258"/>
        <end position="322"/>
    </location>
</feature>
<dbReference type="InterPro" id="IPR012373">
    <property type="entry name" value="Ferrdict_sens_TM"/>
</dbReference>
<dbReference type="Gene3D" id="2.60.120.1440">
    <property type="match status" value="1"/>
</dbReference>
<name>A0ABT1MJK3_9BACT</name>
<organism evidence="4 5">
    <name type="scientific">Coprobacter tertius</name>
    <dbReference type="NCBI Taxonomy" id="2944915"/>
    <lineage>
        <taxon>Bacteria</taxon>
        <taxon>Pseudomonadati</taxon>
        <taxon>Bacteroidota</taxon>
        <taxon>Bacteroidia</taxon>
        <taxon>Bacteroidales</taxon>
        <taxon>Barnesiellaceae</taxon>
        <taxon>Coprobacter</taxon>
    </lineage>
</organism>
<evidence type="ECO:0000313" key="4">
    <source>
        <dbReference type="EMBL" id="MCP9612234.1"/>
    </source>
</evidence>
<dbReference type="Proteomes" id="UP001205603">
    <property type="component" value="Unassembled WGS sequence"/>
</dbReference>
<comment type="caution">
    <text evidence="4">The sequence shown here is derived from an EMBL/GenBank/DDBJ whole genome shotgun (WGS) entry which is preliminary data.</text>
</comment>
<evidence type="ECO:0000259" key="2">
    <source>
        <dbReference type="Pfam" id="PF04773"/>
    </source>
</evidence>
<dbReference type="PANTHER" id="PTHR30273">
    <property type="entry name" value="PERIPLASMIC SIGNAL SENSOR AND SIGMA FACTOR ACTIVATOR FECR-RELATED"/>
    <property type="match status" value="1"/>
</dbReference>
<dbReference type="Pfam" id="PF16344">
    <property type="entry name" value="FecR_C"/>
    <property type="match status" value="1"/>
</dbReference>
<reference evidence="4 5" key="1">
    <citation type="submission" date="2022-07" db="EMBL/GenBank/DDBJ databases">
        <title>Fecal culturing of patients with breast cancer.</title>
        <authorList>
            <person name="Teng N.M.Y."/>
            <person name="Kiu R."/>
            <person name="Evans R."/>
            <person name="Baker D.J."/>
            <person name="Zenner C."/>
            <person name="Robinson S.D."/>
            <person name="Hall L.J."/>
        </authorList>
    </citation>
    <scope>NUCLEOTIDE SEQUENCE [LARGE SCALE GENOMIC DNA]</scope>
    <source>
        <strain evidence="4 5">LH1063</strain>
    </source>
</reference>
<keyword evidence="1" id="KW-0472">Membrane</keyword>
<keyword evidence="5" id="KW-1185">Reference proteome</keyword>
<evidence type="ECO:0000259" key="3">
    <source>
        <dbReference type="Pfam" id="PF16344"/>
    </source>
</evidence>